<reference evidence="6 7" key="1">
    <citation type="submission" date="2020-07" db="EMBL/GenBank/DDBJ databases">
        <authorList>
            <person name="Zhuang K."/>
            <person name="Ran Y."/>
        </authorList>
    </citation>
    <scope>NUCLEOTIDE SEQUENCE [LARGE SCALE GENOMIC DNA]</scope>
    <source>
        <strain evidence="6 7">WCH-YHL-001</strain>
    </source>
</reference>
<dbReference type="Gene3D" id="3.40.50.300">
    <property type="entry name" value="P-loop containing nucleotide triphosphate hydrolases"/>
    <property type="match status" value="1"/>
</dbReference>
<dbReference type="GO" id="GO:0016887">
    <property type="term" value="F:ATP hydrolysis activity"/>
    <property type="evidence" value="ECO:0007669"/>
    <property type="project" value="InterPro"/>
</dbReference>
<feature type="domain" description="ABC transporter" evidence="5">
    <location>
        <begin position="2"/>
        <end position="234"/>
    </location>
</feature>
<dbReference type="CDD" id="cd03214">
    <property type="entry name" value="ABC_Iron-Siderophores_B12_Hemin"/>
    <property type="match status" value="1"/>
</dbReference>
<evidence type="ECO:0000313" key="7">
    <source>
        <dbReference type="Proteomes" id="UP000515512"/>
    </source>
</evidence>
<feature type="compositionally biased region" description="Low complexity" evidence="4">
    <location>
        <begin position="273"/>
        <end position="288"/>
    </location>
</feature>
<keyword evidence="7" id="KW-1185">Reference proteome</keyword>
<evidence type="ECO:0000259" key="5">
    <source>
        <dbReference type="PROSITE" id="PS50893"/>
    </source>
</evidence>
<dbReference type="FunFam" id="3.40.50.300:FF:000134">
    <property type="entry name" value="Iron-enterobactin ABC transporter ATP-binding protein"/>
    <property type="match status" value="1"/>
</dbReference>
<keyword evidence="3 6" id="KW-0067">ATP-binding</keyword>
<keyword evidence="2" id="KW-0547">Nucleotide-binding</keyword>
<gene>
    <name evidence="6" type="ORF">H0264_20950</name>
</gene>
<dbReference type="Pfam" id="PF00005">
    <property type="entry name" value="ABC_tran"/>
    <property type="match status" value="1"/>
</dbReference>
<dbReference type="InterPro" id="IPR017871">
    <property type="entry name" value="ABC_transporter-like_CS"/>
</dbReference>
<dbReference type="PROSITE" id="PS50893">
    <property type="entry name" value="ABC_TRANSPORTER_2"/>
    <property type="match status" value="1"/>
</dbReference>
<dbReference type="PANTHER" id="PTHR42794:SF2">
    <property type="entry name" value="ABC TRANSPORTER ATP-BINDING PROTEIN"/>
    <property type="match status" value="1"/>
</dbReference>
<evidence type="ECO:0000256" key="1">
    <source>
        <dbReference type="ARBA" id="ARBA00022448"/>
    </source>
</evidence>
<dbReference type="InterPro" id="IPR003439">
    <property type="entry name" value="ABC_transporter-like_ATP-bd"/>
</dbReference>
<evidence type="ECO:0000313" key="6">
    <source>
        <dbReference type="EMBL" id="QLY27903.1"/>
    </source>
</evidence>
<keyword evidence="1" id="KW-0813">Transport</keyword>
<evidence type="ECO:0000256" key="3">
    <source>
        <dbReference type="ARBA" id="ARBA00022840"/>
    </source>
</evidence>
<feature type="region of interest" description="Disordered" evidence="4">
    <location>
        <begin position="254"/>
        <end position="301"/>
    </location>
</feature>
<dbReference type="SMART" id="SM00382">
    <property type="entry name" value="AAA"/>
    <property type="match status" value="1"/>
</dbReference>
<evidence type="ECO:0000256" key="4">
    <source>
        <dbReference type="SAM" id="MobiDB-lite"/>
    </source>
</evidence>
<dbReference type="AlphaFoldDB" id="A0A7D6ZH72"/>
<accession>A0A7D6ZH72</accession>
<dbReference type="Proteomes" id="UP000515512">
    <property type="component" value="Chromosome"/>
</dbReference>
<protein>
    <submittedName>
        <fullName evidence="6">ABC transporter ATP-binding protein</fullName>
    </submittedName>
</protein>
<dbReference type="PROSITE" id="PS00211">
    <property type="entry name" value="ABC_TRANSPORTER_1"/>
    <property type="match status" value="1"/>
</dbReference>
<organism evidence="6 7">
    <name type="scientific">Nocardia huaxiensis</name>
    <dbReference type="NCBI Taxonomy" id="2755382"/>
    <lineage>
        <taxon>Bacteria</taxon>
        <taxon>Bacillati</taxon>
        <taxon>Actinomycetota</taxon>
        <taxon>Actinomycetes</taxon>
        <taxon>Mycobacteriales</taxon>
        <taxon>Nocardiaceae</taxon>
        <taxon>Nocardia</taxon>
    </lineage>
</organism>
<dbReference type="GO" id="GO:0005524">
    <property type="term" value="F:ATP binding"/>
    <property type="evidence" value="ECO:0007669"/>
    <property type="project" value="UniProtKB-KW"/>
</dbReference>
<dbReference type="KEGG" id="nhu:H0264_20950"/>
<dbReference type="RefSeq" id="WP_181579111.1">
    <property type="nucleotide sequence ID" value="NZ_CP059399.1"/>
</dbReference>
<dbReference type="EMBL" id="CP059399">
    <property type="protein sequence ID" value="QLY27903.1"/>
    <property type="molecule type" value="Genomic_DNA"/>
</dbReference>
<proteinExistence type="predicted"/>
<dbReference type="InterPro" id="IPR003593">
    <property type="entry name" value="AAA+_ATPase"/>
</dbReference>
<dbReference type="InterPro" id="IPR027417">
    <property type="entry name" value="P-loop_NTPase"/>
</dbReference>
<name>A0A7D6ZH72_9NOCA</name>
<dbReference type="PANTHER" id="PTHR42794">
    <property type="entry name" value="HEMIN IMPORT ATP-BINDING PROTEIN HMUV"/>
    <property type="match status" value="1"/>
</dbReference>
<evidence type="ECO:0000256" key="2">
    <source>
        <dbReference type="ARBA" id="ARBA00022741"/>
    </source>
</evidence>
<sequence length="301" mass="31816">MITVHDVGFDYDGKAVLAEIGLLAENGTTVGLIGPNGSGKSTLLRVIHRALRPRAGSVLIDDTPVTELRGRRLAAHLAVVTQDAPTDAPITVTDMVLLGRSPWASAFQGYSHADYTTAATALARVGARHLADRPFAALSGGERQRVLIARALAQQAAHLLLDEPTNHLDIHYQHELLSLVRGLDVTTLVVLHDLNLAARYCDSLILLDGGRIAAAGSVAEVLTPEVLEPVYRVRVERHHALGALHLIFGPKGIQGRDTGDPSPVSLDGRAVTGGPAVVPDPLVPDGPGNLSPAMPERPVHP</sequence>
<dbReference type="SUPFAM" id="SSF52540">
    <property type="entry name" value="P-loop containing nucleoside triphosphate hydrolases"/>
    <property type="match status" value="1"/>
</dbReference>